<dbReference type="InterPro" id="IPR002078">
    <property type="entry name" value="Sigma_54_int"/>
</dbReference>
<dbReference type="Pfam" id="PF13426">
    <property type="entry name" value="PAS_9"/>
    <property type="match status" value="1"/>
</dbReference>
<name>A0ABY4CK63_9BACL</name>
<dbReference type="InterPro" id="IPR009057">
    <property type="entry name" value="Homeodomain-like_sf"/>
</dbReference>
<dbReference type="InterPro" id="IPR025943">
    <property type="entry name" value="Sigma_54_int_dom_ATP-bd_2"/>
</dbReference>
<dbReference type="Gene3D" id="3.40.50.300">
    <property type="entry name" value="P-loop containing nucleotide triphosphate hydrolases"/>
    <property type="match status" value="1"/>
</dbReference>
<dbReference type="EMBL" id="CP089291">
    <property type="protein sequence ID" value="UOF90674.1"/>
    <property type="molecule type" value="Genomic_DNA"/>
</dbReference>
<keyword evidence="5" id="KW-0804">Transcription</keyword>
<dbReference type="SUPFAM" id="SSF55785">
    <property type="entry name" value="PYP-like sensor domain (PAS domain)"/>
    <property type="match status" value="1"/>
</dbReference>
<dbReference type="PANTHER" id="PTHR32071">
    <property type="entry name" value="TRANSCRIPTIONAL REGULATORY PROTEIN"/>
    <property type="match status" value="1"/>
</dbReference>
<keyword evidence="4" id="KW-0238">DNA-binding</keyword>
<keyword evidence="9" id="KW-1185">Reference proteome</keyword>
<dbReference type="Pfam" id="PF00158">
    <property type="entry name" value="Sigma54_activat"/>
    <property type="match status" value="1"/>
</dbReference>
<dbReference type="RefSeq" id="WP_347437373.1">
    <property type="nucleotide sequence ID" value="NZ_CP089291.1"/>
</dbReference>
<organism evidence="8 9">
    <name type="scientific">Fodinisporobacter ferrooxydans</name>
    <dbReference type="NCBI Taxonomy" id="2901836"/>
    <lineage>
        <taxon>Bacteria</taxon>
        <taxon>Bacillati</taxon>
        <taxon>Bacillota</taxon>
        <taxon>Bacilli</taxon>
        <taxon>Bacillales</taxon>
        <taxon>Alicyclobacillaceae</taxon>
        <taxon>Fodinisporobacter</taxon>
    </lineage>
</organism>
<evidence type="ECO:0000256" key="1">
    <source>
        <dbReference type="ARBA" id="ARBA00022741"/>
    </source>
</evidence>
<keyword evidence="3" id="KW-0805">Transcription regulation</keyword>
<accession>A0ABY4CK63</accession>
<dbReference type="InterPro" id="IPR027417">
    <property type="entry name" value="P-loop_NTPase"/>
</dbReference>
<dbReference type="InterPro" id="IPR003593">
    <property type="entry name" value="AAA+_ATPase"/>
</dbReference>
<dbReference type="InterPro" id="IPR000014">
    <property type="entry name" value="PAS"/>
</dbReference>
<sequence>MIDKIPMETNILVIESSFRSGFHHEHLFSEIKTSAAKIVVLQEDHQYIGFMSVSDDPLHGSLPNDLTRFPWKPLQAVSSDDIQTLNFEPDADLLVIRTSGEIEGFLSKQAVANFLFDQLKTTQSFLDTLLDSVNDAVTCVDREGTVFYWNRVAEEFYGVPGELIIGKRIGDFFSQGSIMLFNILDEGRPIRHVYHHPRPDKHVLINAAPVYDGQKKLIGAVATEQDISQIVKVSEELMNRNSSEHMPDETSSDPFGKIKGCSHVIQAAVRQAKQLANVPIPILITGEKGVGKRLLAQAIHEQMTDHGEACPFLEINAATLPPSLIESELFGYQGNLFGGETQAKPGKIELAAGGSLLLDEVDDLAEDLQIKLAHLLEHGIYYRVGSHTPMPLQTKLMFTTVQPLKDLLTTGRFREDLYYQLERAAIHLPPLRERPEDILELSQSFLQRFAQQYHKPIPLLTPEVIAALTTYHWPGNVRQLRNTIERLVIFATDETIALDQLPPSIPFKTLDHLEQEFEDKYKQPTPNSQDTGVALQDMERSAILQALQKTAGNKAAAAKELGISRGTLYAKLRQLNIQDDI</sequence>
<dbReference type="PROSITE" id="PS00688">
    <property type="entry name" value="SIGMA54_INTERACT_3"/>
    <property type="match status" value="1"/>
</dbReference>
<dbReference type="CDD" id="cd00009">
    <property type="entry name" value="AAA"/>
    <property type="match status" value="1"/>
</dbReference>
<dbReference type="PROSITE" id="PS50045">
    <property type="entry name" value="SIGMA54_INTERACT_4"/>
    <property type="match status" value="1"/>
</dbReference>
<dbReference type="SUPFAM" id="SSF52540">
    <property type="entry name" value="P-loop containing nucleoside triphosphate hydrolases"/>
    <property type="match status" value="1"/>
</dbReference>
<dbReference type="NCBIfam" id="TIGR00229">
    <property type="entry name" value="sensory_box"/>
    <property type="match status" value="1"/>
</dbReference>
<feature type="domain" description="Sigma-54 factor interaction" evidence="6">
    <location>
        <begin position="258"/>
        <end position="489"/>
    </location>
</feature>
<dbReference type="SUPFAM" id="SSF46689">
    <property type="entry name" value="Homeodomain-like"/>
    <property type="match status" value="1"/>
</dbReference>
<evidence type="ECO:0000256" key="3">
    <source>
        <dbReference type="ARBA" id="ARBA00023015"/>
    </source>
</evidence>
<dbReference type="InterPro" id="IPR002197">
    <property type="entry name" value="HTH_Fis"/>
</dbReference>
<evidence type="ECO:0000259" key="6">
    <source>
        <dbReference type="PROSITE" id="PS50045"/>
    </source>
</evidence>
<dbReference type="Pfam" id="PF25601">
    <property type="entry name" value="AAA_lid_14"/>
    <property type="match status" value="1"/>
</dbReference>
<dbReference type="PANTHER" id="PTHR32071:SF57">
    <property type="entry name" value="C4-DICARBOXYLATE TRANSPORT TRANSCRIPTIONAL REGULATORY PROTEIN DCTD"/>
    <property type="match status" value="1"/>
</dbReference>
<dbReference type="Proteomes" id="UP000830167">
    <property type="component" value="Chromosome"/>
</dbReference>
<dbReference type="SMART" id="SM00091">
    <property type="entry name" value="PAS"/>
    <property type="match status" value="1"/>
</dbReference>
<dbReference type="Gene3D" id="1.10.10.60">
    <property type="entry name" value="Homeodomain-like"/>
    <property type="match status" value="1"/>
</dbReference>
<gene>
    <name evidence="8" type="ORF">LSG31_22945</name>
</gene>
<dbReference type="Pfam" id="PF02954">
    <property type="entry name" value="HTH_8"/>
    <property type="match status" value="1"/>
</dbReference>
<dbReference type="CDD" id="cd00130">
    <property type="entry name" value="PAS"/>
    <property type="match status" value="1"/>
</dbReference>
<dbReference type="PRINTS" id="PR01590">
    <property type="entry name" value="HTHFIS"/>
</dbReference>
<keyword evidence="1" id="KW-0547">Nucleotide-binding</keyword>
<dbReference type="InterPro" id="IPR035965">
    <property type="entry name" value="PAS-like_dom_sf"/>
</dbReference>
<proteinExistence type="predicted"/>
<evidence type="ECO:0000256" key="5">
    <source>
        <dbReference type="ARBA" id="ARBA00023163"/>
    </source>
</evidence>
<feature type="domain" description="PAS" evidence="7">
    <location>
        <begin position="122"/>
        <end position="173"/>
    </location>
</feature>
<evidence type="ECO:0000256" key="2">
    <source>
        <dbReference type="ARBA" id="ARBA00022840"/>
    </source>
</evidence>
<keyword evidence="2" id="KW-0067">ATP-binding</keyword>
<evidence type="ECO:0000259" key="7">
    <source>
        <dbReference type="PROSITE" id="PS50112"/>
    </source>
</evidence>
<evidence type="ECO:0000313" key="8">
    <source>
        <dbReference type="EMBL" id="UOF90674.1"/>
    </source>
</evidence>
<dbReference type="Gene3D" id="1.10.8.60">
    <property type="match status" value="1"/>
</dbReference>
<dbReference type="InterPro" id="IPR025944">
    <property type="entry name" value="Sigma_54_int_dom_CS"/>
</dbReference>
<dbReference type="PROSITE" id="PS50112">
    <property type="entry name" value="PAS"/>
    <property type="match status" value="1"/>
</dbReference>
<evidence type="ECO:0000313" key="9">
    <source>
        <dbReference type="Proteomes" id="UP000830167"/>
    </source>
</evidence>
<dbReference type="PROSITE" id="PS00676">
    <property type="entry name" value="SIGMA54_INTERACT_2"/>
    <property type="match status" value="1"/>
</dbReference>
<protein>
    <submittedName>
        <fullName evidence="8">Sigma 54-interacting transcriptional regulator</fullName>
    </submittedName>
</protein>
<evidence type="ECO:0000256" key="4">
    <source>
        <dbReference type="ARBA" id="ARBA00023125"/>
    </source>
</evidence>
<dbReference type="SMART" id="SM00382">
    <property type="entry name" value="AAA"/>
    <property type="match status" value="1"/>
</dbReference>
<dbReference type="Gene3D" id="3.30.450.20">
    <property type="entry name" value="PAS domain"/>
    <property type="match status" value="1"/>
</dbReference>
<reference evidence="8" key="1">
    <citation type="submission" date="2021-12" db="EMBL/GenBank/DDBJ databases">
        <title>Alicyclobacillaceae gen. nov., sp. nov., isolated from chalcocite enrichment system.</title>
        <authorList>
            <person name="Jiang Z."/>
        </authorList>
    </citation>
    <scope>NUCLEOTIDE SEQUENCE</scope>
    <source>
        <strain evidence="8">MYW30-H2</strain>
    </source>
</reference>
<dbReference type="InterPro" id="IPR058031">
    <property type="entry name" value="AAA_lid_NorR"/>
</dbReference>